<dbReference type="InterPro" id="IPR014917">
    <property type="entry name" value="DUF1800"/>
</dbReference>
<proteinExistence type="predicted"/>
<organism evidence="2 3">
    <name type="scientific">Nocardioides marinquilinus</name>
    <dbReference type="NCBI Taxonomy" id="1210400"/>
    <lineage>
        <taxon>Bacteria</taxon>
        <taxon>Bacillati</taxon>
        <taxon>Actinomycetota</taxon>
        <taxon>Actinomycetes</taxon>
        <taxon>Propionibacteriales</taxon>
        <taxon>Nocardioidaceae</taxon>
        <taxon>Nocardioides</taxon>
    </lineage>
</organism>
<protein>
    <recommendedName>
        <fullName evidence="4">DUF1800 domain-containing protein</fullName>
    </recommendedName>
</protein>
<accession>A0ABP9Q5P5</accession>
<gene>
    <name evidence="2" type="ORF">GCM10023340_43250</name>
</gene>
<dbReference type="EMBL" id="BAABKG010000007">
    <property type="protein sequence ID" value="GAA5156162.1"/>
    <property type="molecule type" value="Genomic_DNA"/>
</dbReference>
<evidence type="ECO:0008006" key="4">
    <source>
        <dbReference type="Google" id="ProtNLM"/>
    </source>
</evidence>
<sequence>MRMSPHPAPADVPAEATPERASRRALVTAAVGGAGAAAVLPAVAPDRAEAASYRPRRHRGTPLLGAADRHLVTRFSYGLTPGLTRAVRGAGGGRRWFERQLQAGQTDAATRALASWWPSLHYSPQKLWQRNIDEVEGGWEVMADYQRWLLLRRITTTRPVHELMTEFWMNHLNVPVHADAVFGYRFDYDRVVRARALGRFSELLKAAITHPAMGMYLSNAVSTKHHPNENLGRELLELHTVGRGNHYDEDDVKSSARILTGYRVDMWRTWEARYRPEDHWTGPVKVMGFEHRNADPDGRRVAEAYLDYLAHHPRTAQRIARKLAVKFVRDDPPQALVDTLARTYLRHDTAIVPVLRALVASRAFKASAGDKVRDPVEDLVATYRALGVRVTRPTRPVENPAAVAILWQSDSIGAVPHDWPRPDGAPIDNDSWSSPARLLASMDVHFTMSGRWWPNKGIAYREPVDWLPAPAVRFDVLVDHLCQQLLGRRSTSALLKACCQAARVGPATRIDREHGVVKWEFPRVLSTILDSPAHLTR</sequence>
<name>A0ABP9Q5P5_9ACTN</name>
<evidence type="ECO:0000313" key="2">
    <source>
        <dbReference type="EMBL" id="GAA5156162.1"/>
    </source>
</evidence>
<feature type="region of interest" description="Disordered" evidence="1">
    <location>
        <begin position="1"/>
        <end position="21"/>
    </location>
</feature>
<comment type="caution">
    <text evidence="2">The sequence shown here is derived from an EMBL/GenBank/DDBJ whole genome shotgun (WGS) entry which is preliminary data.</text>
</comment>
<dbReference type="InterPro" id="IPR006311">
    <property type="entry name" value="TAT_signal"/>
</dbReference>
<dbReference type="Proteomes" id="UP001500221">
    <property type="component" value="Unassembled WGS sequence"/>
</dbReference>
<evidence type="ECO:0000256" key="1">
    <source>
        <dbReference type="SAM" id="MobiDB-lite"/>
    </source>
</evidence>
<dbReference type="Pfam" id="PF08811">
    <property type="entry name" value="DUF1800"/>
    <property type="match status" value="1"/>
</dbReference>
<evidence type="ECO:0000313" key="3">
    <source>
        <dbReference type="Proteomes" id="UP001500221"/>
    </source>
</evidence>
<dbReference type="PROSITE" id="PS51318">
    <property type="entry name" value="TAT"/>
    <property type="match status" value="1"/>
</dbReference>
<keyword evidence="3" id="KW-1185">Reference proteome</keyword>
<feature type="compositionally biased region" description="Pro residues" evidence="1">
    <location>
        <begin position="1"/>
        <end position="10"/>
    </location>
</feature>
<reference evidence="3" key="1">
    <citation type="journal article" date="2019" name="Int. J. Syst. Evol. Microbiol.">
        <title>The Global Catalogue of Microorganisms (GCM) 10K type strain sequencing project: providing services to taxonomists for standard genome sequencing and annotation.</title>
        <authorList>
            <consortium name="The Broad Institute Genomics Platform"/>
            <consortium name="The Broad Institute Genome Sequencing Center for Infectious Disease"/>
            <person name="Wu L."/>
            <person name="Ma J."/>
        </authorList>
    </citation>
    <scope>NUCLEOTIDE SEQUENCE [LARGE SCALE GENOMIC DNA]</scope>
    <source>
        <strain evidence="3">JCM 18459</strain>
    </source>
</reference>